<feature type="region of interest" description="Disordered" evidence="1">
    <location>
        <begin position="566"/>
        <end position="600"/>
    </location>
</feature>
<feature type="region of interest" description="Disordered" evidence="1">
    <location>
        <begin position="1"/>
        <end position="113"/>
    </location>
</feature>
<dbReference type="Proteomes" id="UP000215335">
    <property type="component" value="Unassembled WGS sequence"/>
</dbReference>
<evidence type="ECO:0000313" key="2">
    <source>
        <dbReference type="EMBL" id="OXU18287.1"/>
    </source>
</evidence>
<feature type="compositionally biased region" description="Acidic residues" evidence="1">
    <location>
        <begin position="53"/>
        <end position="66"/>
    </location>
</feature>
<accession>A0A232EIT8</accession>
<reference evidence="2 3" key="1">
    <citation type="journal article" date="2017" name="Curr. Biol.">
        <title>The Evolution of Venom by Co-option of Single-Copy Genes.</title>
        <authorList>
            <person name="Martinson E.O."/>
            <person name="Mrinalini"/>
            <person name="Kelkar Y.D."/>
            <person name="Chang C.H."/>
            <person name="Werren J.H."/>
        </authorList>
    </citation>
    <scope>NUCLEOTIDE SEQUENCE [LARGE SCALE GENOMIC DNA]</scope>
    <source>
        <strain evidence="2 3">Alberta</strain>
        <tissue evidence="2">Whole body</tissue>
    </source>
</reference>
<evidence type="ECO:0000256" key="1">
    <source>
        <dbReference type="SAM" id="MobiDB-lite"/>
    </source>
</evidence>
<protein>
    <submittedName>
        <fullName evidence="2">Uncharacterized protein</fullName>
    </submittedName>
</protein>
<gene>
    <name evidence="2" type="ORF">TSAR_016926</name>
</gene>
<dbReference type="OrthoDB" id="7698383at2759"/>
<dbReference type="AlphaFoldDB" id="A0A232EIT8"/>
<proteinExistence type="predicted"/>
<sequence length="600" mass="68680">MIKNKHEHFDPKEDRSPVLPQIKRRKIDWKSMIPSDDPNSLGSEYVPTNAATDESDGSDFETFEDSDNTKLDSKIKPFAKGTRKMYHADNEDNENCGESSTSSSQKNKQNELDKRRKKYLLKLYSNKATSEIEAPVNEGNALVEINENEQNKQNVNAIESESSSSTFGTSRFIAKSNVSSSNPNNNSLKLNRNGIDDLDLPTQTIAFSDVGVKWYTKLNCCCFCYSLEVTVDRLYISHHSNEPEVQFLLHCKVPSERRAKFKELGLRGNNFFNNDRTLNPKGLIICSRRVSRKKTIEKQRLLENNNKEVSPIANESTTESTIASSITSNTDHVGFASKFVESLPIVSPGYRRFQFETDIEKIIFLQNKGPNHFSYSKKFVDKFIDIKQLDMACLSRKELNRHTNDKALPQSKDIVIFREYLVKLRQQVLDNIKASENIFYDQYLTLMTCVALLIVTFNQRRNSEVAKTLLTDFYCIKKADKNSEFFQELSAEEKNKRINPDATRATALRKHAATVNGTIEHEKNTTMYAELLGHSERIQKSKYKRIVDKQDVEKVSFLKQIYSIRHNSENVPQQSQPEEPAQIDLDSSNEEVVEPTVGKI</sequence>
<evidence type="ECO:0000313" key="3">
    <source>
        <dbReference type="Proteomes" id="UP000215335"/>
    </source>
</evidence>
<keyword evidence="3" id="KW-1185">Reference proteome</keyword>
<feature type="compositionally biased region" description="Low complexity" evidence="1">
    <location>
        <begin position="98"/>
        <end position="107"/>
    </location>
</feature>
<comment type="caution">
    <text evidence="2">The sequence shown here is derived from an EMBL/GenBank/DDBJ whole genome shotgun (WGS) entry which is preliminary data.</text>
</comment>
<name>A0A232EIT8_9HYME</name>
<feature type="compositionally biased region" description="Basic and acidic residues" evidence="1">
    <location>
        <begin position="7"/>
        <end position="16"/>
    </location>
</feature>
<dbReference type="EMBL" id="NNAY01004152">
    <property type="protein sequence ID" value="OXU18287.1"/>
    <property type="molecule type" value="Genomic_DNA"/>
</dbReference>
<organism evidence="2 3">
    <name type="scientific">Trichomalopsis sarcophagae</name>
    <dbReference type="NCBI Taxonomy" id="543379"/>
    <lineage>
        <taxon>Eukaryota</taxon>
        <taxon>Metazoa</taxon>
        <taxon>Ecdysozoa</taxon>
        <taxon>Arthropoda</taxon>
        <taxon>Hexapoda</taxon>
        <taxon>Insecta</taxon>
        <taxon>Pterygota</taxon>
        <taxon>Neoptera</taxon>
        <taxon>Endopterygota</taxon>
        <taxon>Hymenoptera</taxon>
        <taxon>Apocrita</taxon>
        <taxon>Proctotrupomorpha</taxon>
        <taxon>Chalcidoidea</taxon>
        <taxon>Pteromalidae</taxon>
        <taxon>Pteromalinae</taxon>
        <taxon>Trichomalopsis</taxon>
    </lineage>
</organism>